<keyword evidence="2" id="KW-1185">Reference proteome</keyword>
<evidence type="ECO:0000313" key="1">
    <source>
        <dbReference type="EMBL" id="GHI39996.1"/>
    </source>
</evidence>
<gene>
    <name evidence="1" type="ORF">Sviol_44040</name>
</gene>
<organism evidence="1 2">
    <name type="scientific">Streptomyces violascens</name>
    <dbReference type="NCBI Taxonomy" id="67381"/>
    <lineage>
        <taxon>Bacteria</taxon>
        <taxon>Bacillati</taxon>
        <taxon>Actinomycetota</taxon>
        <taxon>Actinomycetes</taxon>
        <taxon>Kitasatosporales</taxon>
        <taxon>Streptomycetaceae</taxon>
        <taxon>Streptomyces</taxon>
    </lineage>
</organism>
<dbReference type="Proteomes" id="UP001050808">
    <property type="component" value="Unassembled WGS sequence"/>
</dbReference>
<accession>A0ABQ3QRU0</accession>
<comment type="caution">
    <text evidence="1">The sequence shown here is derived from an EMBL/GenBank/DDBJ whole genome shotgun (WGS) entry which is preliminary data.</text>
</comment>
<protein>
    <submittedName>
        <fullName evidence="1">Uncharacterized protein</fullName>
    </submittedName>
</protein>
<name>A0ABQ3QRU0_9ACTN</name>
<proteinExistence type="predicted"/>
<sequence length="148" mass="15699">MPMCDYFWAPHDDAAVGVLDQPGGPDASGFDVVPLKGMDPSVTMASLEAILTGCTYDEASARPRAGHLLSSPDHENAFITSLSDTLQEALVSASHDGLADAAAAWAETVELQAHGITDDTAREVLVLLSGLADRASSGRRRLYCWWAL</sequence>
<reference evidence="1" key="1">
    <citation type="submission" date="2024-05" db="EMBL/GenBank/DDBJ databases">
        <title>Whole genome shotgun sequence of Streptomyces violascens NBRC 12920.</title>
        <authorList>
            <person name="Komaki H."/>
            <person name="Tamura T."/>
        </authorList>
    </citation>
    <scope>NUCLEOTIDE SEQUENCE</scope>
    <source>
        <strain evidence="1">NBRC 12920</strain>
    </source>
</reference>
<evidence type="ECO:0000313" key="2">
    <source>
        <dbReference type="Proteomes" id="UP001050808"/>
    </source>
</evidence>
<dbReference type="EMBL" id="BNDY01000017">
    <property type="protein sequence ID" value="GHI39996.1"/>
    <property type="molecule type" value="Genomic_DNA"/>
</dbReference>